<organism evidence="2 3">
    <name type="scientific">Blastopirellula marina DSM 3645</name>
    <dbReference type="NCBI Taxonomy" id="314230"/>
    <lineage>
        <taxon>Bacteria</taxon>
        <taxon>Pseudomonadati</taxon>
        <taxon>Planctomycetota</taxon>
        <taxon>Planctomycetia</taxon>
        <taxon>Pirellulales</taxon>
        <taxon>Pirellulaceae</taxon>
        <taxon>Blastopirellula</taxon>
    </lineage>
</organism>
<feature type="region of interest" description="Disordered" evidence="1">
    <location>
        <begin position="1"/>
        <end position="35"/>
    </location>
</feature>
<dbReference type="GO" id="GO:0016301">
    <property type="term" value="F:kinase activity"/>
    <property type="evidence" value="ECO:0007669"/>
    <property type="project" value="UniProtKB-KW"/>
</dbReference>
<name>A3ZPV6_9BACT</name>
<reference evidence="2 3" key="1">
    <citation type="submission" date="2006-02" db="EMBL/GenBank/DDBJ databases">
        <authorList>
            <person name="Amann R."/>
            <person name="Ferriera S."/>
            <person name="Johnson J."/>
            <person name="Kravitz S."/>
            <person name="Halpern A."/>
            <person name="Remington K."/>
            <person name="Beeson K."/>
            <person name="Tran B."/>
            <person name="Rogers Y.-H."/>
            <person name="Friedman R."/>
            <person name="Venter J.C."/>
        </authorList>
    </citation>
    <scope>NUCLEOTIDE SEQUENCE [LARGE SCALE GENOMIC DNA]</scope>
    <source>
        <strain evidence="2 3">DSM 3645</strain>
    </source>
</reference>
<accession>A3ZPV6</accession>
<sequence length="162" mass="17099">MLAATELTISASSGGSAAAPPTTVAGGGSGGPQTIEDKLKKKISLAFPQNSLDFAMRDFGDEVGVPVKLVGGDLQLDGITQNQQIRQFNMMDKPAEEVLIALLMKANPITTVKSPDEADQKLVYVIGPDPEKPDGDKVILITTRAVSTKKGIPLPTPFQLKK</sequence>
<proteinExistence type="predicted"/>
<keyword evidence="2" id="KW-0808">Transferase</keyword>
<dbReference type="eggNOG" id="COG0515">
    <property type="taxonomic scope" value="Bacteria"/>
</dbReference>
<dbReference type="AlphaFoldDB" id="A3ZPV6"/>
<dbReference type="Proteomes" id="UP000004358">
    <property type="component" value="Unassembled WGS sequence"/>
</dbReference>
<evidence type="ECO:0000313" key="2">
    <source>
        <dbReference type="EMBL" id="EAQ81229.1"/>
    </source>
</evidence>
<dbReference type="STRING" id="314230.DSM3645_22596"/>
<evidence type="ECO:0000256" key="1">
    <source>
        <dbReference type="SAM" id="MobiDB-lite"/>
    </source>
</evidence>
<gene>
    <name evidence="2" type="ORF">DSM3645_22596</name>
</gene>
<keyword evidence="2" id="KW-0418">Kinase</keyword>
<comment type="caution">
    <text evidence="2">The sequence shown here is derived from an EMBL/GenBank/DDBJ whole genome shotgun (WGS) entry which is preliminary data.</text>
</comment>
<protein>
    <submittedName>
        <fullName evidence="2">Probable serine/threonine-protein kinase</fullName>
    </submittedName>
</protein>
<feature type="compositionally biased region" description="Low complexity" evidence="1">
    <location>
        <begin position="10"/>
        <end position="24"/>
    </location>
</feature>
<dbReference type="EMBL" id="AANZ01000005">
    <property type="protein sequence ID" value="EAQ81229.1"/>
    <property type="molecule type" value="Genomic_DNA"/>
</dbReference>
<dbReference type="HOGENOM" id="CLU_1632170_0_0_0"/>
<evidence type="ECO:0000313" key="3">
    <source>
        <dbReference type="Proteomes" id="UP000004358"/>
    </source>
</evidence>